<keyword evidence="6" id="KW-1133">Transmembrane helix</keyword>
<name>A0A450UZV0_9GAMM</name>
<evidence type="ECO:0000256" key="2">
    <source>
        <dbReference type="ARBA" id="ARBA00007656"/>
    </source>
</evidence>
<keyword evidence="5 8" id="KW-0413">Isomerase</keyword>
<dbReference type="SUPFAM" id="SSF109998">
    <property type="entry name" value="Triger factor/SurA peptide-binding domain-like"/>
    <property type="match status" value="1"/>
</dbReference>
<dbReference type="InterPro" id="IPR023058">
    <property type="entry name" value="PPIase_PpiC_CS"/>
</dbReference>
<dbReference type="PANTHER" id="PTHR47245:SF2">
    <property type="entry name" value="PEPTIDYL-PROLYL CIS-TRANS ISOMERASE HP_0175-RELATED"/>
    <property type="match status" value="1"/>
</dbReference>
<evidence type="ECO:0000256" key="6">
    <source>
        <dbReference type="SAM" id="Phobius"/>
    </source>
</evidence>
<evidence type="ECO:0000259" key="7">
    <source>
        <dbReference type="PROSITE" id="PS50198"/>
    </source>
</evidence>
<dbReference type="InterPro" id="IPR000297">
    <property type="entry name" value="PPIase_PpiC"/>
</dbReference>
<dbReference type="Pfam" id="PF00639">
    <property type="entry name" value="Rotamase"/>
    <property type="match status" value="1"/>
</dbReference>
<comment type="catalytic activity">
    <reaction evidence="1">
        <text>[protein]-peptidylproline (omega=180) = [protein]-peptidylproline (omega=0)</text>
        <dbReference type="Rhea" id="RHEA:16237"/>
        <dbReference type="Rhea" id="RHEA-COMP:10747"/>
        <dbReference type="Rhea" id="RHEA-COMP:10748"/>
        <dbReference type="ChEBI" id="CHEBI:83833"/>
        <dbReference type="ChEBI" id="CHEBI:83834"/>
        <dbReference type="EC" id="5.2.1.8"/>
    </reaction>
</comment>
<dbReference type="InterPro" id="IPR046357">
    <property type="entry name" value="PPIase_dom_sf"/>
</dbReference>
<dbReference type="InterPro" id="IPR050245">
    <property type="entry name" value="PrsA_foldase"/>
</dbReference>
<keyword evidence="6" id="KW-0472">Membrane</keyword>
<evidence type="ECO:0000313" key="8">
    <source>
        <dbReference type="EMBL" id="VFJ98052.1"/>
    </source>
</evidence>
<dbReference type="Gene3D" id="3.10.50.40">
    <property type="match status" value="1"/>
</dbReference>
<feature type="transmembrane region" description="Helical" evidence="6">
    <location>
        <begin position="12"/>
        <end position="32"/>
    </location>
</feature>
<keyword evidence="4 5" id="KW-0697">Rotamase</keyword>
<sequence length="287" mass="32432">MTKQDTIALGKSAIILVVALIGTMIFGCQSAIADVTTDWRVLATADGQQITRAEVIQEIETNNPQTQGKVDLERLSQEELRAILTDIAVRKRLLDGAQENTLLHKRVERGDLRNRIQAYRDQLIAQAQLESIAAGQVTDKDIAKRYRTLEDDMKGKEEWRIRHILAESEETIEKAQKELSKRPFEEVAREFSTDEPTADQGGDLGFVPVDQLKQPFAQTISKLAVGKVSKPFKTDLGWHIAKVEKKRPMEPAPLEVVRARIRQQLEREASRAHVKKLAEGIEIKLRK</sequence>
<dbReference type="InterPro" id="IPR027304">
    <property type="entry name" value="Trigger_fact/SurA_dom_sf"/>
</dbReference>
<organism evidence="8">
    <name type="scientific">Candidatus Kentrum sp. LFY</name>
    <dbReference type="NCBI Taxonomy" id="2126342"/>
    <lineage>
        <taxon>Bacteria</taxon>
        <taxon>Pseudomonadati</taxon>
        <taxon>Pseudomonadota</taxon>
        <taxon>Gammaproteobacteria</taxon>
        <taxon>Candidatus Kentrum</taxon>
    </lineage>
</organism>
<proteinExistence type="inferred from homology"/>
<evidence type="ECO:0000256" key="3">
    <source>
        <dbReference type="ARBA" id="ARBA00013194"/>
    </source>
</evidence>
<dbReference type="PANTHER" id="PTHR47245">
    <property type="entry name" value="PEPTIDYLPROLYL ISOMERASE"/>
    <property type="match status" value="1"/>
</dbReference>
<reference evidence="8" key="1">
    <citation type="submission" date="2019-02" db="EMBL/GenBank/DDBJ databases">
        <authorList>
            <person name="Gruber-Vodicka R. H."/>
            <person name="Seah K. B. B."/>
        </authorList>
    </citation>
    <scope>NUCLEOTIDE SEQUENCE</scope>
    <source>
        <strain evidence="8">BECK_M6</strain>
    </source>
</reference>
<comment type="similarity">
    <text evidence="2">Belongs to the PpiC/parvulin rotamase family.</text>
</comment>
<dbReference type="SUPFAM" id="SSF54534">
    <property type="entry name" value="FKBP-like"/>
    <property type="match status" value="1"/>
</dbReference>
<dbReference type="PROSITE" id="PS50198">
    <property type="entry name" value="PPIC_PPIASE_2"/>
    <property type="match status" value="1"/>
</dbReference>
<keyword evidence="6" id="KW-0812">Transmembrane</keyword>
<dbReference type="EC" id="5.2.1.8" evidence="3"/>
<dbReference type="PROSITE" id="PS51257">
    <property type="entry name" value="PROKAR_LIPOPROTEIN"/>
    <property type="match status" value="1"/>
</dbReference>
<dbReference type="PROSITE" id="PS01096">
    <property type="entry name" value="PPIC_PPIASE_1"/>
    <property type="match status" value="1"/>
</dbReference>
<dbReference type="EMBL" id="CAADFH010000078">
    <property type="protein sequence ID" value="VFJ98052.1"/>
    <property type="molecule type" value="Genomic_DNA"/>
</dbReference>
<evidence type="ECO:0000256" key="4">
    <source>
        <dbReference type="ARBA" id="ARBA00023110"/>
    </source>
</evidence>
<dbReference type="AlphaFoldDB" id="A0A450UZV0"/>
<gene>
    <name evidence="8" type="ORF">BECKLFY1418A_GA0070994_10781</name>
</gene>
<feature type="domain" description="PpiC" evidence="7">
    <location>
        <begin position="156"/>
        <end position="245"/>
    </location>
</feature>
<evidence type="ECO:0000256" key="5">
    <source>
        <dbReference type="PROSITE-ProRule" id="PRU00278"/>
    </source>
</evidence>
<evidence type="ECO:0000256" key="1">
    <source>
        <dbReference type="ARBA" id="ARBA00000971"/>
    </source>
</evidence>
<accession>A0A450UZV0</accession>
<protein>
    <recommendedName>
        <fullName evidence="3">peptidylprolyl isomerase</fullName>
        <ecNumber evidence="3">5.2.1.8</ecNumber>
    </recommendedName>
</protein>
<dbReference type="GO" id="GO:0003755">
    <property type="term" value="F:peptidyl-prolyl cis-trans isomerase activity"/>
    <property type="evidence" value="ECO:0007669"/>
    <property type="project" value="UniProtKB-KW"/>
</dbReference>